<dbReference type="Proteomes" id="UP001061991">
    <property type="component" value="Chromosome"/>
</dbReference>
<organism evidence="1 2">
    <name type="scientific">Phyllobacterium zundukense</name>
    <dbReference type="NCBI Taxonomy" id="1867719"/>
    <lineage>
        <taxon>Bacteria</taxon>
        <taxon>Pseudomonadati</taxon>
        <taxon>Pseudomonadota</taxon>
        <taxon>Alphaproteobacteria</taxon>
        <taxon>Hyphomicrobiales</taxon>
        <taxon>Phyllobacteriaceae</taxon>
        <taxon>Phyllobacterium</taxon>
    </lineage>
</organism>
<evidence type="ECO:0000313" key="2">
    <source>
        <dbReference type="Proteomes" id="UP001061991"/>
    </source>
</evidence>
<gene>
    <name evidence="1" type="ORF">N8E88_20970</name>
</gene>
<reference evidence="1" key="1">
    <citation type="submission" date="2022-09" db="EMBL/GenBank/DDBJ databases">
        <title>Interaction between co-microsymbionts with complementary sets of symbiotic genes in legume-rhizobium systems.</title>
        <authorList>
            <person name="Safronova V."/>
            <person name="Sazanova A."/>
            <person name="Afonin A."/>
            <person name="Chirak E."/>
        </authorList>
    </citation>
    <scope>NUCLEOTIDE SEQUENCE</scope>
    <source>
        <strain evidence="1">A18/3m</strain>
    </source>
</reference>
<proteinExistence type="predicted"/>
<evidence type="ECO:0000313" key="1">
    <source>
        <dbReference type="EMBL" id="UXN62449.1"/>
    </source>
</evidence>
<protein>
    <submittedName>
        <fullName evidence="1">Uncharacterized protein</fullName>
    </submittedName>
</protein>
<accession>A0ACD4D9L7</accession>
<dbReference type="EMBL" id="CP104973">
    <property type="protein sequence ID" value="UXN62449.1"/>
    <property type="molecule type" value="Genomic_DNA"/>
</dbReference>
<name>A0ACD4D9L7_9HYPH</name>
<sequence length="183" mass="20803">MEYIINFFQSVLGLKARQGWIFFISGGVIAALCLLAPAPYNFDNGWLTVSSAVCIFGATILVVSLGSVIYSSLVEFKDRLTKSRALEAKSRQLAENSVRNLKVLNDHERVCLAFILKKGKQRFNASSRLNDTTRLVEKGIIRYDDPKSRDIFAVTESVWEMREQLIDDLPDIRMDLRDAPWVR</sequence>
<keyword evidence="2" id="KW-1185">Reference proteome</keyword>